<dbReference type="InterPro" id="IPR011993">
    <property type="entry name" value="PH-like_dom_sf"/>
</dbReference>
<reference evidence="3 4" key="1">
    <citation type="submission" date="2023-02" db="EMBL/GenBank/DDBJ databases">
        <title>LHISI_Scaffold_Assembly.</title>
        <authorList>
            <person name="Stuart O.P."/>
            <person name="Cleave R."/>
            <person name="Magrath M.J.L."/>
            <person name="Mikheyev A.S."/>
        </authorList>
    </citation>
    <scope>NUCLEOTIDE SEQUENCE [LARGE SCALE GENOMIC DNA]</scope>
    <source>
        <strain evidence="3">Daus_M_001</strain>
        <tissue evidence="3">Leg muscle</tissue>
    </source>
</reference>
<dbReference type="Gene3D" id="2.30.29.30">
    <property type="entry name" value="Pleckstrin-homology domain (PH domain)/Phosphotyrosine-binding domain (PTB)"/>
    <property type="match status" value="1"/>
</dbReference>
<keyword evidence="1" id="KW-0732">Signal</keyword>
<accession>A0ABQ9H2Y1</accession>
<comment type="caution">
    <text evidence="3">The sequence shown here is derived from an EMBL/GenBank/DDBJ whole genome shotgun (WGS) entry which is preliminary data.</text>
</comment>
<gene>
    <name evidence="3" type="ORF">PR048_019234</name>
</gene>
<dbReference type="Pfam" id="PF09380">
    <property type="entry name" value="FERM_C"/>
    <property type="match status" value="1"/>
</dbReference>
<organism evidence="3 4">
    <name type="scientific">Dryococelus australis</name>
    <dbReference type="NCBI Taxonomy" id="614101"/>
    <lineage>
        <taxon>Eukaryota</taxon>
        <taxon>Metazoa</taxon>
        <taxon>Ecdysozoa</taxon>
        <taxon>Arthropoda</taxon>
        <taxon>Hexapoda</taxon>
        <taxon>Insecta</taxon>
        <taxon>Pterygota</taxon>
        <taxon>Neoptera</taxon>
        <taxon>Polyneoptera</taxon>
        <taxon>Phasmatodea</taxon>
        <taxon>Verophasmatodea</taxon>
        <taxon>Anareolatae</taxon>
        <taxon>Phasmatidae</taxon>
        <taxon>Eurycanthinae</taxon>
        <taxon>Dryococelus</taxon>
    </lineage>
</organism>
<dbReference type="SUPFAM" id="SSF50729">
    <property type="entry name" value="PH domain-like"/>
    <property type="match status" value="1"/>
</dbReference>
<dbReference type="PANTHER" id="PTHR45858">
    <property type="entry name" value="FERM DOMAIN CONTAINING PROTEIN"/>
    <property type="match status" value="1"/>
</dbReference>
<dbReference type="InterPro" id="IPR051835">
    <property type="entry name" value="RAC1-GEF"/>
</dbReference>
<feature type="chain" id="PRO_5045199863" description="FERM domain-containing protein" evidence="1">
    <location>
        <begin position="20"/>
        <end position="77"/>
    </location>
</feature>
<dbReference type="PANTHER" id="PTHR45858:SF5">
    <property type="entry name" value="MOESIN_EZRIN_RADIXIN HOMOLOG 1"/>
    <property type="match status" value="1"/>
</dbReference>
<evidence type="ECO:0000256" key="1">
    <source>
        <dbReference type="SAM" id="SignalP"/>
    </source>
</evidence>
<evidence type="ECO:0000313" key="4">
    <source>
        <dbReference type="Proteomes" id="UP001159363"/>
    </source>
</evidence>
<proteinExistence type="predicted"/>
<evidence type="ECO:0000259" key="2">
    <source>
        <dbReference type="PROSITE" id="PS50057"/>
    </source>
</evidence>
<dbReference type="EMBL" id="JARBHB010000007">
    <property type="protein sequence ID" value="KAJ8878651.1"/>
    <property type="molecule type" value="Genomic_DNA"/>
</dbReference>
<dbReference type="SMART" id="SM01196">
    <property type="entry name" value="FERM_C"/>
    <property type="match status" value="1"/>
</dbReference>
<dbReference type="InterPro" id="IPR000299">
    <property type="entry name" value="FERM_domain"/>
</dbReference>
<protein>
    <recommendedName>
        <fullName evidence="2">FERM domain-containing protein</fullName>
    </recommendedName>
</protein>
<name>A0ABQ9H2Y1_9NEOP</name>
<dbReference type="InterPro" id="IPR018980">
    <property type="entry name" value="FERM_PH-like_C"/>
</dbReference>
<evidence type="ECO:0000313" key="3">
    <source>
        <dbReference type="EMBL" id="KAJ8878651.1"/>
    </source>
</evidence>
<dbReference type="PROSITE" id="PS50057">
    <property type="entry name" value="FERM_3"/>
    <property type="match status" value="1"/>
</dbReference>
<sequence>MAGFTVISACIQLLLYCHQDSTNKEIQLGVTFVGLVVFQNNIRINTFSWSKIVKISFKRKQFFIQLRRELVSVIIVA</sequence>
<feature type="domain" description="FERM" evidence="2">
    <location>
        <begin position="1"/>
        <end position="77"/>
    </location>
</feature>
<dbReference type="Proteomes" id="UP001159363">
    <property type="component" value="Chromosome 6"/>
</dbReference>
<feature type="signal peptide" evidence="1">
    <location>
        <begin position="1"/>
        <end position="19"/>
    </location>
</feature>
<keyword evidence="4" id="KW-1185">Reference proteome</keyword>